<dbReference type="Proteomes" id="UP000585050">
    <property type="component" value="Unassembled WGS sequence"/>
</dbReference>
<comment type="caution">
    <text evidence="1">The sequence shown here is derived from an EMBL/GenBank/DDBJ whole genome shotgun (WGS) entry which is preliminary data.</text>
</comment>
<evidence type="ECO:0000313" key="2">
    <source>
        <dbReference type="Proteomes" id="UP000585050"/>
    </source>
</evidence>
<keyword evidence="2" id="KW-1185">Reference proteome</keyword>
<accession>A0A7X8SGP3</accession>
<name>A0A7X8SGP3_9BACT</name>
<proteinExistence type="predicted"/>
<evidence type="ECO:0000313" key="1">
    <source>
        <dbReference type="EMBL" id="NLR89925.1"/>
    </source>
</evidence>
<reference evidence="1 2" key="1">
    <citation type="submission" date="2020-04" db="EMBL/GenBank/DDBJ databases">
        <title>Flammeovirga sp. SR4, a novel species isolated from seawater.</title>
        <authorList>
            <person name="Wang X."/>
        </authorList>
    </citation>
    <scope>NUCLEOTIDE SEQUENCE [LARGE SCALE GENOMIC DNA]</scope>
    <source>
        <strain evidence="1 2">SR4</strain>
    </source>
</reference>
<dbReference type="AlphaFoldDB" id="A0A7X8SGP3"/>
<organism evidence="1 2">
    <name type="scientific">Flammeovirga agarivorans</name>
    <dbReference type="NCBI Taxonomy" id="2726742"/>
    <lineage>
        <taxon>Bacteria</taxon>
        <taxon>Pseudomonadati</taxon>
        <taxon>Bacteroidota</taxon>
        <taxon>Cytophagia</taxon>
        <taxon>Cytophagales</taxon>
        <taxon>Flammeovirgaceae</taxon>
        <taxon>Flammeovirga</taxon>
    </lineage>
</organism>
<protein>
    <submittedName>
        <fullName evidence="1">Uncharacterized protein</fullName>
    </submittedName>
</protein>
<dbReference type="RefSeq" id="WP_168880609.1">
    <property type="nucleotide sequence ID" value="NZ_JABAIL010000001.1"/>
</dbReference>
<gene>
    <name evidence="1" type="ORF">HGP29_01850</name>
</gene>
<sequence>MRKFIPLHQTILEDCLFISEKIESLRKTNSAILSHFIDEEAMKNMKVDPNRPQRVPIRKEMEGEFVKRLNEIQCLEGRLDDLKYLHQAIYSPHQN</sequence>
<dbReference type="EMBL" id="JABAIL010000001">
    <property type="protein sequence ID" value="NLR89925.1"/>
    <property type="molecule type" value="Genomic_DNA"/>
</dbReference>